<feature type="transmembrane region" description="Helical" evidence="8">
    <location>
        <begin position="40"/>
        <end position="65"/>
    </location>
</feature>
<comment type="caution">
    <text evidence="9">The sequence shown here is derived from an EMBL/GenBank/DDBJ whole genome shotgun (WGS) entry which is preliminary data.</text>
</comment>
<dbReference type="InterPro" id="IPR022929">
    <property type="entry name" value="Put_MntP"/>
</dbReference>
<dbReference type="RefSeq" id="WP_212708666.1">
    <property type="nucleotide sequence ID" value="NZ_BAAAFW010000025.1"/>
</dbReference>
<evidence type="ECO:0000256" key="1">
    <source>
        <dbReference type="ARBA" id="ARBA00022448"/>
    </source>
</evidence>
<keyword evidence="5 8" id="KW-0406">Ion transport</keyword>
<comment type="similarity">
    <text evidence="8">Belongs to the MntP (TC 9.B.29) family.</text>
</comment>
<feature type="transmembrane region" description="Helical" evidence="8">
    <location>
        <begin position="166"/>
        <end position="188"/>
    </location>
</feature>
<keyword evidence="3 8" id="KW-0812">Transmembrane</keyword>
<keyword evidence="4 8" id="KW-1133">Transmembrane helix</keyword>
<proteinExistence type="inferred from homology"/>
<evidence type="ECO:0000313" key="9">
    <source>
        <dbReference type="EMBL" id="MFC6361375.1"/>
    </source>
</evidence>
<feature type="transmembrane region" description="Helical" evidence="8">
    <location>
        <begin position="71"/>
        <end position="93"/>
    </location>
</feature>
<evidence type="ECO:0000256" key="3">
    <source>
        <dbReference type="ARBA" id="ARBA00022692"/>
    </source>
</evidence>
<feature type="transmembrane region" description="Helical" evidence="8">
    <location>
        <begin position="133"/>
        <end position="154"/>
    </location>
</feature>
<evidence type="ECO:0000256" key="6">
    <source>
        <dbReference type="ARBA" id="ARBA00023136"/>
    </source>
</evidence>
<keyword evidence="2 8" id="KW-1003">Cell membrane</keyword>
<protein>
    <recommendedName>
        <fullName evidence="8">Putative manganese efflux pump MntP</fullName>
    </recommendedName>
</protein>
<feature type="transmembrane region" description="Helical" evidence="8">
    <location>
        <begin position="6"/>
        <end position="28"/>
    </location>
</feature>
<keyword evidence="7 8" id="KW-0464">Manganese</keyword>
<dbReference type="PANTHER" id="PTHR35529">
    <property type="entry name" value="MANGANESE EFFLUX PUMP MNTP-RELATED"/>
    <property type="match status" value="1"/>
</dbReference>
<dbReference type="InterPro" id="IPR003810">
    <property type="entry name" value="Mntp/YtaF"/>
</dbReference>
<keyword evidence="6 8" id="KW-0472">Membrane</keyword>
<dbReference type="PANTHER" id="PTHR35529:SF1">
    <property type="entry name" value="MANGANESE EFFLUX PUMP MNTP-RELATED"/>
    <property type="match status" value="1"/>
</dbReference>
<evidence type="ECO:0000256" key="2">
    <source>
        <dbReference type="ARBA" id="ARBA00022475"/>
    </source>
</evidence>
<evidence type="ECO:0000313" key="10">
    <source>
        <dbReference type="Proteomes" id="UP001596215"/>
    </source>
</evidence>
<feature type="transmembrane region" description="Helical" evidence="8">
    <location>
        <begin position="105"/>
        <end position="127"/>
    </location>
</feature>
<dbReference type="Proteomes" id="UP001596215">
    <property type="component" value="Unassembled WGS sequence"/>
</dbReference>
<accession>A0ABW1VM63</accession>
<sequence>MDVITTIILAFGMSMDAFAAALGKGAALKRPGMKEALRTGAIFGGIEMLTPLIGWGIGLAASQYVMAWDHWIAFLLLTILGGRMVMGGFRHGAAEECVAPERHGFMVLAMTAVATSLDALAVGVGLAFLQVNIVITAVAIGAATTIMATTGVLVGRFIGPILGKWAEVLGGVVLIGIGCTILTEHLGIFS</sequence>
<dbReference type="NCBIfam" id="NF008546">
    <property type="entry name" value="PRK11469.1"/>
    <property type="match status" value="1"/>
</dbReference>
<evidence type="ECO:0000256" key="5">
    <source>
        <dbReference type="ARBA" id="ARBA00023065"/>
    </source>
</evidence>
<dbReference type="Pfam" id="PF02659">
    <property type="entry name" value="Mntp"/>
    <property type="match status" value="1"/>
</dbReference>
<evidence type="ECO:0000256" key="4">
    <source>
        <dbReference type="ARBA" id="ARBA00022989"/>
    </source>
</evidence>
<evidence type="ECO:0000256" key="7">
    <source>
        <dbReference type="ARBA" id="ARBA00023211"/>
    </source>
</evidence>
<keyword evidence="1 8" id="KW-0813">Transport</keyword>
<keyword evidence="10" id="KW-1185">Reference proteome</keyword>
<reference evidence="10" key="1">
    <citation type="journal article" date="2019" name="Int. J. Syst. Evol. Microbiol.">
        <title>The Global Catalogue of Microorganisms (GCM) 10K type strain sequencing project: providing services to taxonomists for standard genome sequencing and annotation.</title>
        <authorList>
            <consortium name="The Broad Institute Genomics Platform"/>
            <consortium name="The Broad Institute Genome Sequencing Center for Infectious Disease"/>
            <person name="Wu L."/>
            <person name="Ma J."/>
        </authorList>
    </citation>
    <scope>NUCLEOTIDE SEQUENCE [LARGE SCALE GENOMIC DNA]</scope>
    <source>
        <strain evidence="10">CGMCC 4.1530</strain>
    </source>
</reference>
<comment type="function">
    <text evidence="8">Probably functions as a manganese efflux pump.</text>
</comment>
<comment type="subcellular location">
    <subcellularLocation>
        <location evidence="8">Cell membrane</location>
        <topology evidence="8">Multi-pass membrane protein</topology>
    </subcellularLocation>
</comment>
<dbReference type="HAMAP" id="MF_01521">
    <property type="entry name" value="MntP_pump"/>
    <property type="match status" value="1"/>
</dbReference>
<name>A0ABW1VM63_9GAMM</name>
<evidence type="ECO:0000256" key="8">
    <source>
        <dbReference type="HAMAP-Rule" id="MF_01521"/>
    </source>
</evidence>
<gene>
    <name evidence="8 9" type="primary">mntP</name>
    <name evidence="9" type="ORF">ACFP73_04570</name>
</gene>
<organism evidence="9 10">
    <name type="scientific">Tatumella punctata</name>
    <dbReference type="NCBI Taxonomy" id="399969"/>
    <lineage>
        <taxon>Bacteria</taxon>
        <taxon>Pseudomonadati</taxon>
        <taxon>Pseudomonadota</taxon>
        <taxon>Gammaproteobacteria</taxon>
        <taxon>Enterobacterales</taxon>
        <taxon>Erwiniaceae</taxon>
        <taxon>Tatumella</taxon>
    </lineage>
</organism>
<dbReference type="EMBL" id="JBHSUC010000003">
    <property type="protein sequence ID" value="MFC6361375.1"/>
    <property type="molecule type" value="Genomic_DNA"/>
</dbReference>